<evidence type="ECO:0000256" key="4">
    <source>
        <dbReference type="PROSITE-ProRule" id="PRU01248"/>
    </source>
</evidence>
<dbReference type="Gene3D" id="1.10.443.10">
    <property type="entry name" value="Intergrase catalytic core"/>
    <property type="match status" value="1"/>
</dbReference>
<evidence type="ECO:0000256" key="1">
    <source>
        <dbReference type="ARBA" id="ARBA00022908"/>
    </source>
</evidence>
<dbReference type="PROSITE" id="PS51900">
    <property type="entry name" value="CB"/>
    <property type="match status" value="1"/>
</dbReference>
<keyword evidence="3" id="KW-0233">DNA recombination</keyword>
<dbReference type="PANTHER" id="PTHR34605">
    <property type="entry name" value="PHAGE_INTEGRASE DOMAIN-CONTAINING PROTEIN"/>
    <property type="match status" value="1"/>
</dbReference>
<dbReference type="InterPro" id="IPR010998">
    <property type="entry name" value="Integrase_recombinase_N"/>
</dbReference>
<dbReference type="InterPro" id="IPR011010">
    <property type="entry name" value="DNA_brk_join_enz"/>
</dbReference>
<dbReference type="InterPro" id="IPR013762">
    <property type="entry name" value="Integrase-like_cat_sf"/>
</dbReference>
<dbReference type="Proteomes" id="UP001202180">
    <property type="component" value="Unassembled WGS sequence"/>
</dbReference>
<evidence type="ECO:0000256" key="3">
    <source>
        <dbReference type="ARBA" id="ARBA00023172"/>
    </source>
</evidence>
<comment type="caution">
    <text evidence="7">The sequence shown here is derived from an EMBL/GenBank/DDBJ whole genome shotgun (WGS) entry which is preliminary data.</text>
</comment>
<proteinExistence type="predicted"/>
<evidence type="ECO:0000259" key="5">
    <source>
        <dbReference type="PROSITE" id="PS51898"/>
    </source>
</evidence>
<dbReference type="InterPro" id="IPR002104">
    <property type="entry name" value="Integrase_catalytic"/>
</dbReference>
<name>A0ABT0HRS0_9BACT</name>
<dbReference type="PANTHER" id="PTHR34605:SF3">
    <property type="entry name" value="P CELL-TYPE AGGLUTINATION PROTEIN MAP4-LIKE-RELATED"/>
    <property type="match status" value="1"/>
</dbReference>
<accession>A0ABT0HRS0</accession>
<dbReference type="SUPFAM" id="SSF47823">
    <property type="entry name" value="lambda integrase-like, N-terminal domain"/>
    <property type="match status" value="1"/>
</dbReference>
<evidence type="ECO:0000313" key="7">
    <source>
        <dbReference type="EMBL" id="MCK8494680.1"/>
    </source>
</evidence>
<feature type="domain" description="Core-binding (CB)" evidence="6">
    <location>
        <begin position="29"/>
        <end position="109"/>
    </location>
</feature>
<dbReference type="RefSeq" id="WP_248479252.1">
    <property type="nucleotide sequence ID" value="NZ_JALPRF010000004.1"/>
</dbReference>
<organism evidence="7 8">
    <name type="scientific">Spirosoma liriopis</name>
    <dbReference type="NCBI Taxonomy" id="2937440"/>
    <lineage>
        <taxon>Bacteria</taxon>
        <taxon>Pseudomonadati</taxon>
        <taxon>Bacteroidota</taxon>
        <taxon>Cytophagia</taxon>
        <taxon>Cytophagales</taxon>
        <taxon>Cytophagaceae</taxon>
        <taxon>Spirosoma</taxon>
    </lineage>
</organism>
<dbReference type="Pfam" id="PF02899">
    <property type="entry name" value="Phage_int_SAM_1"/>
    <property type="match status" value="1"/>
</dbReference>
<keyword evidence="1" id="KW-0229">DNA integration</keyword>
<evidence type="ECO:0000259" key="6">
    <source>
        <dbReference type="PROSITE" id="PS51900"/>
    </source>
</evidence>
<dbReference type="EMBL" id="JALPRF010000004">
    <property type="protein sequence ID" value="MCK8494680.1"/>
    <property type="molecule type" value="Genomic_DNA"/>
</dbReference>
<dbReference type="InterPro" id="IPR052925">
    <property type="entry name" value="Phage_Integrase-like_Recomb"/>
</dbReference>
<dbReference type="InterPro" id="IPR004107">
    <property type="entry name" value="Integrase_SAM-like_N"/>
</dbReference>
<dbReference type="SUPFAM" id="SSF56349">
    <property type="entry name" value="DNA breaking-rejoining enzymes"/>
    <property type="match status" value="1"/>
</dbReference>
<dbReference type="Gene3D" id="1.10.150.130">
    <property type="match status" value="1"/>
</dbReference>
<dbReference type="CDD" id="cd00799">
    <property type="entry name" value="INT_Cre_C"/>
    <property type="match status" value="1"/>
</dbReference>
<protein>
    <submittedName>
        <fullName evidence="7">Tyrosine-type recombinase/integrase</fullName>
    </submittedName>
</protein>
<dbReference type="PROSITE" id="PS51898">
    <property type="entry name" value="TYR_RECOMBINASE"/>
    <property type="match status" value="1"/>
</dbReference>
<keyword evidence="2 4" id="KW-0238">DNA-binding</keyword>
<keyword evidence="8" id="KW-1185">Reference proteome</keyword>
<sequence>MKNRPDAKKRSKSEIVPVQASALSNNLSHLRSKVADYFQSGLEGSANTRRAYAADLRHYRQWCTDHQQLPLPISPEALCAYLAFTAETDKWATIQRRLSAIRKLHHLQNADFPAQDRHVQTVLEGIRRTIGVRQHQAPAFSIDEFRSVIQRLDVNELQQLRDKLVLLLGFTGAFRRSELVALNLEDLTFSAEGAIIRLGKSKTNQYGDHEEKALFCHPDPDLCPIETLRHWMNQRPERGPLLVRLRKGSEPGFVRLTNERLSDKSVARIVKHYLGDDYSAHSLRASFVTIAKLNGADDLEIMQQTKHKTSTMIQRYTRVDKITRYNAGKKLGL</sequence>
<dbReference type="Pfam" id="PF00589">
    <property type="entry name" value="Phage_integrase"/>
    <property type="match status" value="1"/>
</dbReference>
<evidence type="ECO:0000313" key="8">
    <source>
        <dbReference type="Proteomes" id="UP001202180"/>
    </source>
</evidence>
<dbReference type="InterPro" id="IPR044068">
    <property type="entry name" value="CB"/>
</dbReference>
<evidence type="ECO:0000256" key="2">
    <source>
        <dbReference type="ARBA" id="ARBA00023125"/>
    </source>
</evidence>
<feature type="domain" description="Tyr recombinase" evidence="5">
    <location>
        <begin position="135"/>
        <end position="329"/>
    </location>
</feature>
<reference evidence="7 8" key="1">
    <citation type="submission" date="2022-04" db="EMBL/GenBank/DDBJ databases">
        <title>Spirosoma sp. strain RP8 genome sequencing and assembly.</title>
        <authorList>
            <person name="Jung Y."/>
        </authorList>
    </citation>
    <scope>NUCLEOTIDE SEQUENCE [LARGE SCALE GENOMIC DNA]</scope>
    <source>
        <strain evidence="7 8">RP8</strain>
    </source>
</reference>
<gene>
    <name evidence="7" type="ORF">M0L20_22620</name>
</gene>